<dbReference type="Gene3D" id="2.30.42.10">
    <property type="match status" value="1"/>
</dbReference>
<keyword evidence="9" id="KW-1185">Reference proteome</keyword>
<sequence>MFRNAMKPFLLAVALLVLLIPNTVFAAVEPLDEIRELVRKHYVDEVSEAVLRKGTAEEIMKGLDKYSVYMSKDEYGAFVDSIDQRLVGIGVVLEEDKNGVKVLAVIEDSPASLAGLLAGDILTHANGSSLKGKSVQAAIPFISGKENTEVVLAIERTTRGSLIKFKKTIKRAEIHLPTVESEMLGGNIGHIRLNSFAADSGKEIARAIRKLETADSFIFDIRNNGGGYITAAQEVTGFFPEVAEAFQLREKNKKPSIYPAVNQEMKFEGPVSLLVNEFSASASEMLAVNLKEAGAATVYGQKTYGKGTMQTMYAFSDGSVLKLTTARFYSPKGIAVNGIGVSPDVVTKVGEELTTAHFDHLLLKVKGYAHLSGLENVKPTKTFTVEMTKEMDWSAIDQSAIELVELGGRAVPFKLAVKNGKKITIIPEKPLLSGASYMLIIHPGWLDINGLPVKSGIYLNVTVE</sequence>
<evidence type="ECO:0000256" key="4">
    <source>
        <dbReference type="ARBA" id="ARBA00022825"/>
    </source>
</evidence>
<dbReference type="NCBIfam" id="TIGR00225">
    <property type="entry name" value="prc"/>
    <property type="match status" value="1"/>
</dbReference>
<dbReference type="InterPro" id="IPR041489">
    <property type="entry name" value="PDZ_6"/>
</dbReference>
<keyword evidence="4 5" id="KW-0720">Serine protease</keyword>
<evidence type="ECO:0000256" key="2">
    <source>
        <dbReference type="ARBA" id="ARBA00022670"/>
    </source>
</evidence>
<evidence type="ECO:0000313" key="8">
    <source>
        <dbReference type="EMBL" id="WOV88267.1"/>
    </source>
</evidence>
<reference evidence="8 9" key="1">
    <citation type="submission" date="2023-06" db="EMBL/GenBank/DDBJ databases">
        <title>Sporosarcina sp. nov., isolated from Korean tranditional fermented seafood 'Jeotgal'.</title>
        <authorList>
            <person name="Yang A.I."/>
            <person name="Shin N.-R."/>
        </authorList>
    </citation>
    <scope>NUCLEOTIDE SEQUENCE [LARGE SCALE GENOMIC DNA]</scope>
    <source>
        <strain evidence="8 9">T2O-4</strain>
    </source>
</reference>
<evidence type="ECO:0000256" key="6">
    <source>
        <dbReference type="SAM" id="SignalP"/>
    </source>
</evidence>
<dbReference type="Pfam" id="PF03572">
    <property type="entry name" value="Peptidase_S41"/>
    <property type="match status" value="1"/>
</dbReference>
<dbReference type="InterPro" id="IPR036034">
    <property type="entry name" value="PDZ_sf"/>
</dbReference>
<dbReference type="InterPro" id="IPR005151">
    <property type="entry name" value="Tail-specific_protease"/>
</dbReference>
<keyword evidence="6" id="KW-0732">Signal</keyword>
<evidence type="ECO:0000256" key="5">
    <source>
        <dbReference type="RuleBase" id="RU004404"/>
    </source>
</evidence>
<dbReference type="InterPro" id="IPR001478">
    <property type="entry name" value="PDZ"/>
</dbReference>
<dbReference type="Gene3D" id="3.30.750.44">
    <property type="match status" value="1"/>
</dbReference>
<dbReference type="Pfam" id="PF17820">
    <property type="entry name" value="PDZ_6"/>
    <property type="match status" value="1"/>
</dbReference>
<dbReference type="CDD" id="cd06782">
    <property type="entry name" value="cpPDZ_CPP-like"/>
    <property type="match status" value="1"/>
</dbReference>
<feature type="signal peptide" evidence="6">
    <location>
        <begin position="1"/>
        <end position="26"/>
    </location>
</feature>
<dbReference type="CDD" id="cd07560">
    <property type="entry name" value="Peptidase_S41_CPP"/>
    <property type="match status" value="1"/>
</dbReference>
<dbReference type="InterPro" id="IPR029045">
    <property type="entry name" value="ClpP/crotonase-like_dom_sf"/>
</dbReference>
<dbReference type="Gene3D" id="3.90.226.10">
    <property type="entry name" value="2-enoyl-CoA Hydratase, Chain A, domain 1"/>
    <property type="match status" value="1"/>
</dbReference>
<dbReference type="PANTHER" id="PTHR32060:SF30">
    <property type="entry name" value="CARBOXY-TERMINAL PROCESSING PROTEASE CTPA"/>
    <property type="match status" value="1"/>
</dbReference>
<dbReference type="InterPro" id="IPR004447">
    <property type="entry name" value="Peptidase_S41A"/>
</dbReference>
<dbReference type="SUPFAM" id="SSF52096">
    <property type="entry name" value="ClpP/crotonase"/>
    <property type="match status" value="1"/>
</dbReference>
<dbReference type="RefSeq" id="WP_317969140.1">
    <property type="nucleotide sequence ID" value="NZ_CP129118.1"/>
</dbReference>
<keyword evidence="3 5" id="KW-0378">Hydrolase</keyword>
<dbReference type="PANTHER" id="PTHR32060">
    <property type="entry name" value="TAIL-SPECIFIC PROTEASE"/>
    <property type="match status" value="1"/>
</dbReference>
<dbReference type="SUPFAM" id="SSF50156">
    <property type="entry name" value="PDZ domain-like"/>
    <property type="match status" value="1"/>
</dbReference>
<evidence type="ECO:0000256" key="1">
    <source>
        <dbReference type="ARBA" id="ARBA00009179"/>
    </source>
</evidence>
<gene>
    <name evidence="8" type="ORF">QWT69_03845</name>
</gene>
<evidence type="ECO:0000259" key="7">
    <source>
        <dbReference type="PROSITE" id="PS50106"/>
    </source>
</evidence>
<dbReference type="Proteomes" id="UP001303902">
    <property type="component" value="Chromosome"/>
</dbReference>
<dbReference type="SMART" id="SM00245">
    <property type="entry name" value="TSPc"/>
    <property type="match status" value="1"/>
</dbReference>
<comment type="similarity">
    <text evidence="1 5">Belongs to the peptidase S41A family.</text>
</comment>
<name>A0ABZ0L6S5_9BACL</name>
<evidence type="ECO:0000256" key="3">
    <source>
        <dbReference type="ARBA" id="ARBA00022801"/>
    </source>
</evidence>
<feature type="domain" description="PDZ" evidence="7">
    <location>
        <begin position="67"/>
        <end position="142"/>
    </location>
</feature>
<accession>A0ABZ0L6S5</accession>
<proteinExistence type="inferred from homology"/>
<dbReference type="SMART" id="SM00228">
    <property type="entry name" value="PDZ"/>
    <property type="match status" value="1"/>
</dbReference>
<protein>
    <submittedName>
        <fullName evidence="8">S41 family peptidase</fullName>
    </submittedName>
</protein>
<dbReference type="EMBL" id="CP129118">
    <property type="protein sequence ID" value="WOV88267.1"/>
    <property type="molecule type" value="Genomic_DNA"/>
</dbReference>
<evidence type="ECO:0000313" key="9">
    <source>
        <dbReference type="Proteomes" id="UP001303902"/>
    </source>
</evidence>
<keyword evidence="2 5" id="KW-0645">Protease</keyword>
<organism evidence="8 9">
    <name type="scientific">Sporosarcina oncorhynchi</name>
    <dbReference type="NCBI Taxonomy" id="3056444"/>
    <lineage>
        <taxon>Bacteria</taxon>
        <taxon>Bacillati</taxon>
        <taxon>Bacillota</taxon>
        <taxon>Bacilli</taxon>
        <taxon>Bacillales</taxon>
        <taxon>Caryophanaceae</taxon>
        <taxon>Sporosarcina</taxon>
    </lineage>
</organism>
<dbReference type="PROSITE" id="PS50106">
    <property type="entry name" value="PDZ"/>
    <property type="match status" value="1"/>
</dbReference>
<feature type="chain" id="PRO_5046999401" evidence="6">
    <location>
        <begin position="27"/>
        <end position="464"/>
    </location>
</feature>